<evidence type="ECO:0000313" key="3">
    <source>
        <dbReference type="Proteomes" id="UP000198809"/>
    </source>
</evidence>
<protein>
    <submittedName>
        <fullName evidence="2">Uncharacterized protein</fullName>
    </submittedName>
</protein>
<gene>
    <name evidence="1" type="ORF">KP014_20950</name>
    <name evidence="2" type="ORF">SAMN04487895_101684</name>
</gene>
<dbReference type="AlphaFoldDB" id="A0A1H8GXQ4"/>
<sequence>MKVMKIGKSAILKVSQENYIGYFPAGDKYEIIEQRMQYLITGDDGNRIWVSQDELNIKE</sequence>
<keyword evidence="4" id="KW-1185">Reference proteome</keyword>
<evidence type="ECO:0000313" key="1">
    <source>
        <dbReference type="EMBL" id="QWU14378.1"/>
    </source>
</evidence>
<dbReference type="Proteomes" id="UP000198809">
    <property type="component" value="Unassembled WGS sequence"/>
</dbReference>
<evidence type="ECO:0000313" key="4">
    <source>
        <dbReference type="Proteomes" id="UP000683429"/>
    </source>
</evidence>
<reference evidence="1 4" key="2">
    <citation type="submission" date="2021-06" db="EMBL/GenBank/DDBJ databases">
        <title>Whole genome sequence of Paenibacillus sophorae DSM23020 for comparative genomics.</title>
        <authorList>
            <person name="Kim M.-J."/>
            <person name="Lee G."/>
            <person name="Shin J.-H."/>
        </authorList>
    </citation>
    <scope>NUCLEOTIDE SEQUENCE [LARGE SCALE GENOMIC DNA]</scope>
    <source>
        <strain evidence="1 4">DSM 23020</strain>
    </source>
</reference>
<evidence type="ECO:0000313" key="2">
    <source>
        <dbReference type="EMBL" id="SEN48852.1"/>
    </source>
</evidence>
<organism evidence="2 3">
    <name type="scientific">Paenibacillus sophorae</name>
    <dbReference type="NCBI Taxonomy" id="1333845"/>
    <lineage>
        <taxon>Bacteria</taxon>
        <taxon>Bacillati</taxon>
        <taxon>Bacillota</taxon>
        <taxon>Bacilli</taxon>
        <taxon>Bacillales</taxon>
        <taxon>Paenibacillaceae</taxon>
        <taxon>Paenibacillus</taxon>
    </lineage>
</organism>
<dbReference type="EMBL" id="CP076607">
    <property type="protein sequence ID" value="QWU14378.1"/>
    <property type="molecule type" value="Genomic_DNA"/>
</dbReference>
<dbReference type="EMBL" id="FODH01000001">
    <property type="protein sequence ID" value="SEN48852.1"/>
    <property type="molecule type" value="Genomic_DNA"/>
</dbReference>
<dbReference type="Proteomes" id="UP000683429">
    <property type="component" value="Chromosome"/>
</dbReference>
<accession>A0A1H8GXQ4</accession>
<reference evidence="2 3" key="1">
    <citation type="submission" date="2016-10" db="EMBL/GenBank/DDBJ databases">
        <authorList>
            <person name="de Groot N.N."/>
        </authorList>
    </citation>
    <scope>NUCLEOTIDE SEQUENCE [LARGE SCALE GENOMIC DNA]</scope>
    <source>
        <strain evidence="2 3">CGMCC 1.10238</strain>
    </source>
</reference>
<name>A0A1H8GXQ4_9BACL</name>
<proteinExistence type="predicted"/>
<dbReference type="RefSeq" id="WP_036588381.1">
    <property type="nucleotide sequence ID" value="NZ_CP076607.1"/>
</dbReference>
<dbReference type="STRING" id="1333845.SAMN04487895_101684"/>